<evidence type="ECO:0000313" key="2">
    <source>
        <dbReference type="Proteomes" id="UP000306918"/>
    </source>
</evidence>
<dbReference type="InterPro" id="IPR041662">
    <property type="entry name" value="SusD-like_2"/>
</dbReference>
<dbReference type="PROSITE" id="PS51257">
    <property type="entry name" value="PROKAR_LIPOPROTEIN"/>
    <property type="match status" value="1"/>
</dbReference>
<protein>
    <submittedName>
        <fullName evidence="1">SusD/RagB family nutrient-binding outer membrane lipoprotein</fullName>
    </submittedName>
</protein>
<sequence length="475" mass="51978">MRKLVYIALPVILLAACTKDISRFNNETKKPAAVPGATLFSNAIKNISDGLANASVNINVFRFTVKHWAMAVYQDEAQYDFTTRAIPQAWWTRMYRDVLNDLKEASRVITADAALDAGVKQNQLAMIDIMQVYAYNILVNTFGNIPYKDALDPNNLFPAYDDAKTVYTDLLKRLADDISKLNASSGGFASTDDLIYAGNVAKWIKFANTLQLKMGIVLADADNAAAKAAIEAADSKAISAAADNAQLKYLTASPNTNPLYTDIVLGGRSDYLAAKDLMDPLISLNDPRKSLYFGTNNAGDYAGGIVGKVNTFADFSKPSSRVIAPDAANLLADYVEAEFIRAEAKERGYNVAGTAEEHYNNAITASIVYWGGTATDAATYLAQSDVAYATATGNYKQKIGFQKWIALYNRPFDGWVELRRLDYPVLTLALNAVSGFPNRFPYPGNEQQLNGTNYTAAAAIMGNDKVETKLFWDKF</sequence>
<comment type="caution">
    <text evidence="1">The sequence shown here is derived from an EMBL/GenBank/DDBJ whole genome shotgun (WGS) entry which is preliminary data.</text>
</comment>
<accession>A0A4S8I3N4</accession>
<name>A0A4S8I3N4_9BACT</name>
<dbReference type="Gene3D" id="1.25.40.390">
    <property type="match status" value="1"/>
</dbReference>
<gene>
    <name evidence="1" type="ORF">FAM09_01795</name>
</gene>
<dbReference type="EMBL" id="STFF01000001">
    <property type="protein sequence ID" value="THU40872.1"/>
    <property type="molecule type" value="Genomic_DNA"/>
</dbReference>
<dbReference type="Pfam" id="PF12771">
    <property type="entry name" value="SusD-like_2"/>
    <property type="match status" value="1"/>
</dbReference>
<evidence type="ECO:0000313" key="1">
    <source>
        <dbReference type="EMBL" id="THU40872.1"/>
    </source>
</evidence>
<dbReference type="Proteomes" id="UP000306918">
    <property type="component" value="Unassembled WGS sequence"/>
</dbReference>
<dbReference type="RefSeq" id="WP_136575364.1">
    <property type="nucleotide sequence ID" value="NZ_STFF01000001.1"/>
</dbReference>
<dbReference type="InterPro" id="IPR011990">
    <property type="entry name" value="TPR-like_helical_dom_sf"/>
</dbReference>
<dbReference type="SUPFAM" id="SSF48452">
    <property type="entry name" value="TPR-like"/>
    <property type="match status" value="1"/>
</dbReference>
<organism evidence="1 2">
    <name type="scientific">Niastella caeni</name>
    <dbReference type="NCBI Taxonomy" id="2569763"/>
    <lineage>
        <taxon>Bacteria</taxon>
        <taxon>Pseudomonadati</taxon>
        <taxon>Bacteroidota</taxon>
        <taxon>Chitinophagia</taxon>
        <taxon>Chitinophagales</taxon>
        <taxon>Chitinophagaceae</taxon>
        <taxon>Niastella</taxon>
    </lineage>
</organism>
<keyword evidence="1" id="KW-0449">Lipoprotein</keyword>
<dbReference type="AlphaFoldDB" id="A0A4S8I3N4"/>
<dbReference type="OrthoDB" id="725917at2"/>
<keyword evidence="2" id="KW-1185">Reference proteome</keyword>
<proteinExistence type="predicted"/>
<reference evidence="1 2" key="1">
    <citation type="submission" date="2019-04" db="EMBL/GenBank/DDBJ databases">
        <title>Niastella caeni sp. nov., isolated from activated sludge.</title>
        <authorList>
            <person name="Sheng M."/>
        </authorList>
    </citation>
    <scope>NUCLEOTIDE SEQUENCE [LARGE SCALE GENOMIC DNA]</scope>
    <source>
        <strain evidence="1 2">HX-2-15</strain>
    </source>
</reference>